<organism evidence="3 4">
    <name type="scientific">Thanatephorus cucumeris (strain AG1-IB / isolate 7/3/14)</name>
    <name type="common">Lettuce bottom rot fungus</name>
    <name type="synonym">Rhizoctonia solani</name>
    <dbReference type="NCBI Taxonomy" id="1108050"/>
    <lineage>
        <taxon>Eukaryota</taxon>
        <taxon>Fungi</taxon>
        <taxon>Dikarya</taxon>
        <taxon>Basidiomycota</taxon>
        <taxon>Agaricomycotina</taxon>
        <taxon>Agaricomycetes</taxon>
        <taxon>Cantharellales</taxon>
        <taxon>Ceratobasidiaceae</taxon>
        <taxon>Rhizoctonia</taxon>
        <taxon>Rhizoctonia solani AG-1</taxon>
    </lineage>
</organism>
<sequence>MWCLYKEVQSYYEDGMRVPDDVILLWADDNWGNIRRFPLDNERNRTGGAGVYYHFDYVGNPRDYKWIQTTQLEKVNEQMVLASDRGANSMWIVNVGDLKPYEMAIEYFIALGRDVNRWRERSPGNDSVQNFVTQWATREFSLPSKSAEIAELVRSMTRMNARRKHELLNTTTYSLVNYHEAETVVATWKDMLSRSESIYKSLPSGTKPAYFQLVHHPIQASSIVQELYYTVGRNNLYASQARLSTNDLADQAVKIFDSDWELEDEYHKLLGKWDHFMDQTHLGYYYWQQPMTNTMPAVNRVAAKKQALAGPMRVTIEGSLGAWPGDNSNQCEQGYNCPPPSLPPLDPYTPSKTRYIDVSAGGPNTFSWTASSNASWLTISPSSGTISPSKPETRLTISVDWSKLSSPTGYAAISLKSAASKQAGTATSVTVNLVAHGRSAASGFKGFVEGDGGVSIEAVHPTRNSSAGGAAWHVLPGLGRTDGAVTPYPALANNGKTFDVGSGPSLEYDFYTFGVPESGNVTLTSFISPALNGNGNDRPVGFAVQIDSGVPQPIYYSPVTNSRSDPQGWGGPDGWVANAITYAKTTHAVSPGAHTLKVWMLEPAVVLQKFVIGMCERVYLADIIA</sequence>
<reference evidence="3 4" key="1">
    <citation type="journal article" date="2013" name="J. Biotechnol.">
        <title>Establishment and interpretation of the genome sequence of the phytopathogenic fungus Rhizoctonia solani AG1-IB isolate 7/3/14.</title>
        <authorList>
            <person name="Wibberg D.W."/>
            <person name="Jelonek L.J."/>
            <person name="Rupp O.R."/>
            <person name="Hennig M.H."/>
            <person name="Eikmeyer F.E."/>
            <person name="Goesmann A.G."/>
            <person name="Hartmann A.H."/>
            <person name="Borriss R.B."/>
            <person name="Grosch R.G."/>
            <person name="Puehler A.P."/>
            <person name="Schlueter A.S."/>
        </authorList>
    </citation>
    <scope>NUCLEOTIDE SEQUENCE [LARGE SCALE GENOMIC DNA]</scope>
    <source>
        <strain evidence="4">AG1-IB / isolate 7/3/14</strain>
    </source>
</reference>
<dbReference type="Gene3D" id="3.20.20.520">
    <property type="entry name" value="Glycosyl hydrolase family 115"/>
    <property type="match status" value="1"/>
</dbReference>
<dbReference type="InterPro" id="IPR042301">
    <property type="entry name" value="GH115_sf"/>
</dbReference>
<dbReference type="Pfam" id="PF19190">
    <property type="entry name" value="BACON_2"/>
    <property type="match status" value="1"/>
</dbReference>
<name>M5CBX8_THACB</name>
<evidence type="ECO:0000259" key="1">
    <source>
        <dbReference type="Pfam" id="PF17829"/>
    </source>
</evidence>
<dbReference type="Gene3D" id="1.20.58.2150">
    <property type="match status" value="1"/>
</dbReference>
<feature type="domain" description="BACON" evidence="2">
    <location>
        <begin position="356"/>
        <end position="423"/>
    </location>
</feature>
<dbReference type="Proteomes" id="UP000012065">
    <property type="component" value="Unassembled WGS sequence"/>
</dbReference>
<dbReference type="InterPro" id="IPR031924">
    <property type="entry name" value="GH115"/>
</dbReference>
<dbReference type="PANTHER" id="PTHR37842">
    <property type="match status" value="1"/>
</dbReference>
<evidence type="ECO:0000259" key="2">
    <source>
        <dbReference type="Pfam" id="PF19190"/>
    </source>
</evidence>
<dbReference type="InterPro" id="IPR024361">
    <property type="entry name" value="BACON"/>
</dbReference>
<evidence type="ECO:0000313" key="4">
    <source>
        <dbReference type="Proteomes" id="UP000012065"/>
    </source>
</evidence>
<dbReference type="Gene3D" id="2.60.120.1620">
    <property type="match status" value="1"/>
</dbReference>
<gene>
    <name evidence="3" type="ORF">BN14_11110</name>
</gene>
<evidence type="ECO:0008006" key="5">
    <source>
        <dbReference type="Google" id="ProtNLM"/>
    </source>
</evidence>
<evidence type="ECO:0000313" key="3">
    <source>
        <dbReference type="EMBL" id="CCO36961.1"/>
    </source>
</evidence>
<accession>M5CBX8</accession>
<dbReference type="PANTHER" id="PTHR37842:SF2">
    <property type="entry name" value="GYLCOSYL HYDROLASE 115 C-TERMINAL DOMAIN-CONTAINING PROTEIN"/>
    <property type="match status" value="1"/>
</dbReference>
<dbReference type="AlphaFoldDB" id="M5CBX8"/>
<dbReference type="Pfam" id="PF15979">
    <property type="entry name" value="Glyco_hydro_115"/>
    <property type="match status" value="1"/>
</dbReference>
<dbReference type="HOGENOM" id="CLU_004852_2_1_1"/>
<feature type="domain" description="Gylcosyl hydrolase 115 C-terminal" evidence="1">
    <location>
        <begin position="446"/>
        <end position="613"/>
    </location>
</feature>
<comment type="caution">
    <text evidence="3">The sequence shown here is derived from an EMBL/GenBank/DDBJ whole genome shotgun (WGS) entry which is preliminary data.</text>
</comment>
<protein>
    <recommendedName>
        <fullName evidence="5">Gylcosyl hydrolase 115 C-terminal domain-containing protein</fullName>
    </recommendedName>
</protein>
<dbReference type="Pfam" id="PF17829">
    <property type="entry name" value="GH115_C"/>
    <property type="match status" value="1"/>
</dbReference>
<dbReference type="EMBL" id="CAOJ01016603">
    <property type="protein sequence ID" value="CCO36961.1"/>
    <property type="molecule type" value="Genomic_DNA"/>
</dbReference>
<proteinExistence type="predicted"/>
<dbReference type="InterPro" id="IPR041437">
    <property type="entry name" value="GH115_C"/>
</dbReference>